<dbReference type="Gene3D" id="3.40.50.150">
    <property type="entry name" value="Vaccinia Virus protein VP39"/>
    <property type="match status" value="1"/>
</dbReference>
<comment type="caution">
    <text evidence="2">The sequence shown here is derived from an EMBL/GenBank/DDBJ whole genome shotgun (WGS) entry which is preliminary data.</text>
</comment>
<gene>
    <name evidence="2" type="ORF">CSEC_0298</name>
</gene>
<evidence type="ECO:0008006" key="4">
    <source>
        <dbReference type="Google" id="ProtNLM"/>
    </source>
</evidence>
<keyword evidence="1" id="KW-0732">Signal</keyword>
<dbReference type="Pfam" id="PF13578">
    <property type="entry name" value="Methyltransf_24"/>
    <property type="match status" value="1"/>
</dbReference>
<organism evidence="2 3">
    <name type="scientific">Candidatus Criblamydia sequanensis CRIB-18</name>
    <dbReference type="NCBI Taxonomy" id="1437425"/>
    <lineage>
        <taxon>Bacteria</taxon>
        <taxon>Pseudomonadati</taxon>
        <taxon>Chlamydiota</taxon>
        <taxon>Chlamydiia</taxon>
        <taxon>Parachlamydiales</taxon>
        <taxon>Candidatus Criblamydiaceae</taxon>
        <taxon>Candidatus Criblamydia</taxon>
    </lineage>
</organism>
<sequence>MKKTFIFYFLSLILINQAAPLRGTENSFSEEESFLVGRLKKQDKRYPTFLLALQLLKELKAKTLVETGTARNGDQNFWGDGGSTIIFADWASKNNALLHSVDISPLAIQYAKAASAPYKDNIQFTVGDSITFLKNFNKPIDFLYLDSFDFELDNPFPSQNHHLKELIAAYSKLHDKTVIMIDDCDLPHGGKGKLAIEFLTKKGWIVLHSGYQVILVSNKF</sequence>
<dbReference type="EMBL" id="CCEJ010000001">
    <property type="protein sequence ID" value="CDR33137.1"/>
    <property type="molecule type" value="Genomic_DNA"/>
</dbReference>
<reference evidence="2" key="1">
    <citation type="submission" date="2013-12" db="EMBL/GenBank/DDBJ databases">
        <authorList>
            <person name="Linke B."/>
        </authorList>
    </citation>
    <scope>NUCLEOTIDE SEQUENCE [LARGE SCALE GENOMIC DNA]</scope>
    <source>
        <strain evidence="2">CRIB-18</strain>
    </source>
</reference>
<evidence type="ECO:0000256" key="1">
    <source>
        <dbReference type="SAM" id="SignalP"/>
    </source>
</evidence>
<dbReference type="Proteomes" id="UP000031552">
    <property type="component" value="Unassembled WGS sequence"/>
</dbReference>
<dbReference type="InterPro" id="IPR029063">
    <property type="entry name" value="SAM-dependent_MTases_sf"/>
</dbReference>
<dbReference type="CDD" id="cd02440">
    <property type="entry name" value="AdoMet_MTases"/>
    <property type="match status" value="1"/>
</dbReference>
<evidence type="ECO:0000313" key="2">
    <source>
        <dbReference type="EMBL" id="CDR33137.1"/>
    </source>
</evidence>
<accession>A0A090CXY8</accession>
<dbReference type="OrthoDB" id="20906at2"/>
<feature type="chain" id="PRO_5001853730" description="Secreted protein" evidence="1">
    <location>
        <begin position="19"/>
        <end position="220"/>
    </location>
</feature>
<evidence type="ECO:0000313" key="3">
    <source>
        <dbReference type="Proteomes" id="UP000031552"/>
    </source>
</evidence>
<keyword evidence="3" id="KW-1185">Reference proteome</keyword>
<feature type="signal peptide" evidence="1">
    <location>
        <begin position="1"/>
        <end position="18"/>
    </location>
</feature>
<name>A0A090CXY8_9BACT</name>
<dbReference type="RefSeq" id="WP_041016622.1">
    <property type="nucleotide sequence ID" value="NZ_CCEJ010000001.1"/>
</dbReference>
<dbReference type="AlphaFoldDB" id="A0A090CXY8"/>
<proteinExistence type="predicted"/>
<dbReference type="eggNOG" id="ENOG502ZEWR">
    <property type="taxonomic scope" value="Bacteria"/>
</dbReference>
<reference evidence="2" key="2">
    <citation type="submission" date="2014-09" db="EMBL/GenBank/DDBJ databases">
        <title>Criblamydia sequanensis harbors a mega-plasmid encoding arsenite resistance.</title>
        <authorList>
            <person name="Bertelli C."/>
            <person name="Goesmann A."/>
            <person name="Greub G."/>
        </authorList>
    </citation>
    <scope>NUCLEOTIDE SEQUENCE [LARGE SCALE GENOMIC DNA]</scope>
    <source>
        <strain evidence="2">CRIB-18</strain>
    </source>
</reference>
<dbReference type="SUPFAM" id="SSF53335">
    <property type="entry name" value="S-adenosyl-L-methionine-dependent methyltransferases"/>
    <property type="match status" value="1"/>
</dbReference>
<protein>
    <recommendedName>
        <fullName evidence="4">Secreted protein</fullName>
    </recommendedName>
</protein>